<sequence>MKMADRSGKIIPGQVYIEVEYDYEYEAKDRKIVIKQGERYILVKKTNDDWWQVKPDENSKAFYVPAQYVKEVTRKALMPPVKQVAGLPNNSMKIMQSLHLQRSTENVNKLPELSSFGKPSSSVQGTGLIRDANQNFGPSYNPGHTVNLSLDLTHNNGKFNNDSHSPKVSSQNRTRLFGHFPGPEFLDVEKTSFSQEQSCDSAGEGSERIHQDSESGDELSSSSTEQIRATTPPNQGRPDSPVYANLQELKISQSALPPLPGSPAIQINGEWETHKDSSGRCYYYNRGTQERTWKPPRWTRDASSSKGDFQSPGDQELLSSEENYYSTSYSQSDSQCGSPPRGWSEELDERGHTLYTSDYTNEKWLKHIDDQGRQYYYSADGSRSEWELPKYNASSQQQREIIKSRSLDRRLQEPIVLTKWRHSTILLDTNDKDQEKYGLLNVTKIAENGKKVRKNWLSSWAVLQGSSLLFTKTQGSSTSWFGSNQSKPEFTVDLKGATIEMASKDKSSKKNVFELKTRQGTELLIQSDNDTVINDWFKVLSSTINNQAVDTDEGIEEEILPDSPGIEKHDKEKEQKDPKKLRSFKVSSIDSSEQKKTKKNLKKFLTRRPTLQAVREKGYIKDQVFGSNLANLCQRENGTVPKFVKLCIEHVEEHGLDVDGIYRVSGNLAVIQKLRFAVNHDEKLDLNDSKWEDIHVITGALKMFFRELPEPLFTFNHFNDFVNAIKQEPRQRVAAVKDLIRQLPKPNQDTMQILFRHLRRVVENGEKNRMTYQSIAIVFGPTLLKPEKETGNIAVHTVYQNQIVELILLELSSIFGR</sequence>
<dbReference type="Gene3D" id="2.30.29.30">
    <property type="entry name" value="Pleckstrin-homology domain (PH domain)/Phosphotyrosine-binding domain (PTB)"/>
    <property type="match status" value="1"/>
</dbReference>
<dbReference type="Pfam" id="PF00397">
    <property type="entry name" value="WW"/>
    <property type="match status" value="1"/>
</dbReference>
<feature type="region of interest" description="Disordered" evidence="9">
    <location>
        <begin position="293"/>
        <end position="317"/>
    </location>
</feature>
<evidence type="ECO:0000259" key="12">
    <source>
        <dbReference type="PROSITE" id="PS50020"/>
    </source>
</evidence>
<keyword evidence="1 8" id="KW-0728">SH3 domain</keyword>
<dbReference type="SMART" id="SM00233">
    <property type="entry name" value="PH"/>
    <property type="match status" value="1"/>
</dbReference>
<dbReference type="PANTHER" id="PTHR23176">
    <property type="entry name" value="RHO/RAC/CDC GTPASE-ACTIVATING PROTEIN"/>
    <property type="match status" value="1"/>
</dbReference>
<dbReference type="Pfam" id="PF00169">
    <property type="entry name" value="PH"/>
    <property type="match status" value="1"/>
</dbReference>
<dbReference type="SUPFAM" id="SSF48350">
    <property type="entry name" value="GTPase activation domain, GAP"/>
    <property type="match status" value="1"/>
</dbReference>
<dbReference type="Pfam" id="PF00620">
    <property type="entry name" value="RhoGAP"/>
    <property type="match status" value="1"/>
</dbReference>
<feature type="region of interest" description="Disordered" evidence="9">
    <location>
        <begin position="552"/>
        <end position="595"/>
    </location>
</feature>
<evidence type="ECO:0000259" key="11">
    <source>
        <dbReference type="PROSITE" id="PS50003"/>
    </source>
</evidence>
<keyword evidence="4" id="KW-0677">Repeat</keyword>
<comment type="function">
    <text evidence="5">GTPase activator for the Rho-type GTPases by converting them to an inactive GDP-bound state.</text>
</comment>
<dbReference type="PROSITE" id="PS50238">
    <property type="entry name" value="RHOGAP"/>
    <property type="match status" value="1"/>
</dbReference>
<keyword evidence="3" id="KW-0597">Phosphoprotein</keyword>
<dbReference type="SUPFAM" id="SSF51045">
    <property type="entry name" value="WW domain"/>
    <property type="match status" value="2"/>
</dbReference>
<dbReference type="InterPro" id="IPR050729">
    <property type="entry name" value="Rho-GAP"/>
</dbReference>
<protein>
    <recommendedName>
        <fullName evidence="6">Rho GTPase-activating protein 12</fullName>
    </recommendedName>
    <alternativeName>
        <fullName evidence="7">Rho-type GTPase-activating protein 12</fullName>
    </alternativeName>
</protein>
<evidence type="ECO:0000256" key="7">
    <source>
        <dbReference type="ARBA" id="ARBA00083383"/>
    </source>
</evidence>
<dbReference type="OMA" id="PECHYAT"/>
<evidence type="ECO:0000259" key="13">
    <source>
        <dbReference type="PROSITE" id="PS50238"/>
    </source>
</evidence>
<dbReference type="Ensembl" id="ENSRROT00000059295.1">
    <property type="protein sequence ID" value="ENSRROP00000034845.1"/>
    <property type="gene ID" value="ENSRROG00000040953.1"/>
</dbReference>
<evidence type="ECO:0000256" key="3">
    <source>
        <dbReference type="ARBA" id="ARBA00022553"/>
    </source>
</evidence>
<feature type="domain" description="PH" evidence="11">
    <location>
        <begin position="433"/>
        <end position="545"/>
    </location>
</feature>
<dbReference type="FunFam" id="1.10.555.10:FF:000003">
    <property type="entry name" value="Putative rho GTPase-activating protein 12"/>
    <property type="match status" value="1"/>
</dbReference>
<dbReference type="Proteomes" id="UP000233200">
    <property type="component" value="Unplaced"/>
</dbReference>
<keyword evidence="15" id="KW-1185">Reference proteome</keyword>
<keyword evidence="2" id="KW-0343">GTPase activation</keyword>
<feature type="domain" description="SH3" evidence="10">
    <location>
        <begin position="12"/>
        <end position="74"/>
    </location>
</feature>
<evidence type="ECO:0000313" key="14">
    <source>
        <dbReference type="Ensembl" id="ENSRROP00000034845.1"/>
    </source>
</evidence>
<dbReference type="SUPFAM" id="SSF50729">
    <property type="entry name" value="PH domain-like"/>
    <property type="match status" value="1"/>
</dbReference>
<dbReference type="GO" id="GO:0005737">
    <property type="term" value="C:cytoplasm"/>
    <property type="evidence" value="ECO:0007669"/>
    <property type="project" value="TreeGrafter"/>
</dbReference>
<feature type="region of interest" description="Disordered" evidence="9">
    <location>
        <begin position="157"/>
        <end position="241"/>
    </location>
</feature>
<dbReference type="GeneTree" id="ENSGT00950000182860"/>
<gene>
    <name evidence="14" type="primary">ARHGAP12</name>
</gene>
<dbReference type="FunFam" id="2.20.70.10:FF:000024">
    <property type="entry name" value="Rho GTPase activating protein 12"/>
    <property type="match status" value="1"/>
</dbReference>
<evidence type="ECO:0000256" key="4">
    <source>
        <dbReference type="ARBA" id="ARBA00022737"/>
    </source>
</evidence>
<dbReference type="AlphaFoldDB" id="A0A2K6R1E5"/>
<dbReference type="PROSITE" id="PS50003">
    <property type="entry name" value="PH_DOMAIN"/>
    <property type="match status" value="1"/>
</dbReference>
<dbReference type="InterPro" id="IPR036020">
    <property type="entry name" value="WW_dom_sf"/>
</dbReference>
<reference evidence="14" key="1">
    <citation type="submission" date="2025-08" db="UniProtKB">
        <authorList>
            <consortium name="Ensembl"/>
        </authorList>
    </citation>
    <scope>IDENTIFICATION</scope>
</reference>
<evidence type="ECO:0000256" key="8">
    <source>
        <dbReference type="PROSITE-ProRule" id="PRU00192"/>
    </source>
</evidence>
<evidence type="ECO:0000313" key="15">
    <source>
        <dbReference type="Proteomes" id="UP000233200"/>
    </source>
</evidence>
<dbReference type="CDD" id="cd04403">
    <property type="entry name" value="RhoGAP_ARHGAP27_15_12_9"/>
    <property type="match status" value="1"/>
</dbReference>
<dbReference type="SMART" id="SM00456">
    <property type="entry name" value="WW"/>
    <property type="match status" value="2"/>
</dbReference>
<dbReference type="GO" id="GO:0007165">
    <property type="term" value="P:signal transduction"/>
    <property type="evidence" value="ECO:0007669"/>
    <property type="project" value="InterPro"/>
</dbReference>
<dbReference type="InterPro" id="IPR035491">
    <property type="entry name" value="ARHGAP12_SH3"/>
</dbReference>
<evidence type="ECO:0000256" key="2">
    <source>
        <dbReference type="ARBA" id="ARBA00022468"/>
    </source>
</evidence>
<dbReference type="InterPro" id="IPR011993">
    <property type="entry name" value="PH-like_dom_sf"/>
</dbReference>
<dbReference type="FunFam" id="2.30.30.40:FF:000056">
    <property type="entry name" value="rho GTPase-activating protein 12 isoform X1"/>
    <property type="match status" value="1"/>
</dbReference>
<accession>A0A2K6R1E5</accession>
<evidence type="ECO:0000256" key="9">
    <source>
        <dbReference type="SAM" id="MobiDB-lite"/>
    </source>
</evidence>
<proteinExistence type="predicted"/>
<dbReference type="CDD" id="cd00201">
    <property type="entry name" value="WW"/>
    <property type="match status" value="1"/>
</dbReference>
<dbReference type="FunFam" id="2.30.29.30:FF:000100">
    <property type="entry name" value="Rho GTPase activating protein 12"/>
    <property type="match status" value="1"/>
</dbReference>
<dbReference type="Gene3D" id="2.30.30.40">
    <property type="entry name" value="SH3 Domains"/>
    <property type="match status" value="1"/>
</dbReference>
<dbReference type="GO" id="GO:0005096">
    <property type="term" value="F:GTPase activator activity"/>
    <property type="evidence" value="ECO:0007669"/>
    <property type="project" value="UniProtKB-KW"/>
</dbReference>
<dbReference type="InterPro" id="IPR000198">
    <property type="entry name" value="RhoGAP_dom"/>
</dbReference>
<feature type="compositionally biased region" description="Polar residues" evidence="9">
    <location>
        <begin position="224"/>
        <end position="234"/>
    </location>
</feature>
<dbReference type="InterPro" id="IPR001202">
    <property type="entry name" value="WW_dom"/>
</dbReference>
<dbReference type="Pfam" id="PF16618">
    <property type="entry name" value="SH3-WW_linker"/>
    <property type="match status" value="1"/>
</dbReference>
<evidence type="ECO:0000259" key="10">
    <source>
        <dbReference type="PROSITE" id="PS50002"/>
    </source>
</evidence>
<organism evidence="14 15">
    <name type="scientific">Rhinopithecus roxellana</name>
    <name type="common">Golden snub-nosed monkey</name>
    <name type="synonym">Pygathrix roxellana</name>
    <dbReference type="NCBI Taxonomy" id="61622"/>
    <lineage>
        <taxon>Eukaryota</taxon>
        <taxon>Metazoa</taxon>
        <taxon>Chordata</taxon>
        <taxon>Craniata</taxon>
        <taxon>Vertebrata</taxon>
        <taxon>Euteleostomi</taxon>
        <taxon>Mammalia</taxon>
        <taxon>Eutheria</taxon>
        <taxon>Euarchontoglires</taxon>
        <taxon>Primates</taxon>
        <taxon>Haplorrhini</taxon>
        <taxon>Catarrhini</taxon>
        <taxon>Cercopithecidae</taxon>
        <taxon>Colobinae</taxon>
        <taxon>Rhinopithecus</taxon>
    </lineage>
</organism>
<name>A0A2K6R1E5_RHIRO</name>
<dbReference type="PROSITE" id="PS50020">
    <property type="entry name" value="WW_DOMAIN_2"/>
    <property type="match status" value="2"/>
</dbReference>
<dbReference type="PANTHER" id="PTHR23176:SF107">
    <property type="entry name" value="RHO GTPASE-ACTIVATING PROTEIN 12"/>
    <property type="match status" value="1"/>
</dbReference>
<dbReference type="RefSeq" id="XP_030796594.1">
    <property type="nucleotide sequence ID" value="XM_030940734.1"/>
</dbReference>
<dbReference type="SMART" id="SM00324">
    <property type="entry name" value="RhoGAP"/>
    <property type="match status" value="1"/>
</dbReference>
<dbReference type="Pfam" id="PF00018">
    <property type="entry name" value="SH3_1"/>
    <property type="match status" value="1"/>
</dbReference>
<evidence type="ECO:0000256" key="5">
    <source>
        <dbReference type="ARBA" id="ARBA00055252"/>
    </source>
</evidence>
<evidence type="ECO:0000256" key="6">
    <source>
        <dbReference type="ARBA" id="ARBA00070232"/>
    </source>
</evidence>
<dbReference type="CDD" id="cd12070">
    <property type="entry name" value="SH3_ARHGAP12"/>
    <property type="match status" value="1"/>
</dbReference>
<feature type="compositionally biased region" description="Polar residues" evidence="9">
    <location>
        <begin position="157"/>
        <end position="174"/>
    </location>
</feature>
<evidence type="ECO:0000256" key="1">
    <source>
        <dbReference type="ARBA" id="ARBA00022443"/>
    </source>
</evidence>
<dbReference type="CDD" id="cd13233">
    <property type="entry name" value="PH_ARHGAP9-like"/>
    <property type="match status" value="1"/>
</dbReference>
<dbReference type="CTD" id="94134"/>
<dbReference type="InterPro" id="IPR036028">
    <property type="entry name" value="SH3-like_dom_sf"/>
</dbReference>
<dbReference type="GeneID" id="104657265"/>
<feature type="domain" description="WW" evidence="12">
    <location>
        <begin position="364"/>
        <end position="391"/>
    </location>
</feature>
<dbReference type="InterPro" id="IPR001849">
    <property type="entry name" value="PH_domain"/>
</dbReference>
<feature type="compositionally biased region" description="Polar residues" evidence="9">
    <location>
        <begin position="191"/>
        <end position="200"/>
    </location>
</feature>
<feature type="domain" description="Rho-GAP" evidence="13">
    <location>
        <begin position="627"/>
        <end position="815"/>
    </location>
</feature>
<feature type="domain" description="WW" evidence="12">
    <location>
        <begin position="265"/>
        <end position="298"/>
    </location>
</feature>
<feature type="compositionally biased region" description="Basic and acidic residues" evidence="9">
    <location>
        <begin position="565"/>
        <end position="580"/>
    </location>
</feature>
<dbReference type="Gene3D" id="2.20.70.10">
    <property type="match status" value="1"/>
</dbReference>
<dbReference type="SMART" id="SM00326">
    <property type="entry name" value="SH3"/>
    <property type="match status" value="1"/>
</dbReference>
<dbReference type="InterPro" id="IPR008936">
    <property type="entry name" value="Rho_GTPase_activation_prot"/>
</dbReference>
<dbReference type="InterPro" id="IPR001452">
    <property type="entry name" value="SH3_domain"/>
</dbReference>
<dbReference type="Gene3D" id="1.10.555.10">
    <property type="entry name" value="Rho GTPase activation protein"/>
    <property type="match status" value="1"/>
</dbReference>
<reference evidence="14" key="2">
    <citation type="submission" date="2025-09" db="UniProtKB">
        <authorList>
            <consortium name="Ensembl"/>
        </authorList>
    </citation>
    <scope>IDENTIFICATION</scope>
</reference>
<dbReference type="PROSITE" id="PS50002">
    <property type="entry name" value="SH3"/>
    <property type="match status" value="1"/>
</dbReference>
<dbReference type="SUPFAM" id="SSF50044">
    <property type="entry name" value="SH3-domain"/>
    <property type="match status" value="1"/>
</dbReference>